<dbReference type="CDD" id="cd18186">
    <property type="entry name" value="BTB_POZ_ZBTB_KLHL-like"/>
    <property type="match status" value="1"/>
</dbReference>
<dbReference type="PANTHER" id="PTHR47843">
    <property type="entry name" value="BTB DOMAIN-CONTAINING PROTEIN-RELATED"/>
    <property type="match status" value="1"/>
</dbReference>
<dbReference type="Gene3D" id="3.30.710.10">
    <property type="entry name" value="Potassium Channel Kv1.1, Chain A"/>
    <property type="match status" value="1"/>
</dbReference>
<gene>
    <name evidence="2" type="ORF">BELL_0062g00060</name>
</gene>
<dbReference type="STRING" id="278938.A0A4Z1JZE0"/>
<reference evidence="2 3" key="1">
    <citation type="submission" date="2017-12" db="EMBL/GenBank/DDBJ databases">
        <title>Comparative genomics of Botrytis spp.</title>
        <authorList>
            <person name="Valero-Jimenez C.A."/>
            <person name="Tapia P."/>
            <person name="Veloso J."/>
            <person name="Silva-Moreno E."/>
            <person name="Staats M."/>
            <person name="Valdes J.H."/>
            <person name="Van Kan J.A.L."/>
        </authorList>
    </citation>
    <scope>NUCLEOTIDE SEQUENCE [LARGE SCALE GENOMIC DNA]</scope>
    <source>
        <strain evidence="2 3">Be9601</strain>
    </source>
</reference>
<name>A0A4Z1JZE0_9HELO</name>
<accession>A0A4Z1JZE0</accession>
<dbReference type="SUPFAM" id="SSF54695">
    <property type="entry name" value="POZ domain"/>
    <property type="match status" value="1"/>
</dbReference>
<dbReference type="PROSITE" id="PS50097">
    <property type="entry name" value="BTB"/>
    <property type="match status" value="1"/>
</dbReference>
<evidence type="ECO:0000313" key="2">
    <source>
        <dbReference type="EMBL" id="TGO78554.1"/>
    </source>
</evidence>
<dbReference type="EMBL" id="PQXM01000062">
    <property type="protein sequence ID" value="TGO78554.1"/>
    <property type="molecule type" value="Genomic_DNA"/>
</dbReference>
<dbReference type="InterPro" id="IPR011333">
    <property type="entry name" value="SKP1/BTB/POZ_sf"/>
</dbReference>
<dbReference type="PANTHER" id="PTHR47843:SF2">
    <property type="entry name" value="BTB DOMAIN-CONTAINING PROTEIN"/>
    <property type="match status" value="1"/>
</dbReference>
<keyword evidence="3" id="KW-1185">Reference proteome</keyword>
<feature type="domain" description="BTB" evidence="1">
    <location>
        <begin position="19"/>
        <end position="86"/>
    </location>
</feature>
<proteinExistence type="predicted"/>
<dbReference type="InterPro" id="IPR000210">
    <property type="entry name" value="BTB/POZ_dom"/>
</dbReference>
<dbReference type="SMART" id="SM00225">
    <property type="entry name" value="BTB"/>
    <property type="match status" value="1"/>
</dbReference>
<dbReference type="Pfam" id="PF00651">
    <property type="entry name" value="BTB"/>
    <property type="match status" value="1"/>
</dbReference>
<dbReference type="AlphaFoldDB" id="A0A4Z1JZE0"/>
<organism evidence="2 3">
    <name type="scientific">Botrytis elliptica</name>
    <dbReference type="NCBI Taxonomy" id="278938"/>
    <lineage>
        <taxon>Eukaryota</taxon>
        <taxon>Fungi</taxon>
        <taxon>Dikarya</taxon>
        <taxon>Ascomycota</taxon>
        <taxon>Pezizomycotina</taxon>
        <taxon>Leotiomycetes</taxon>
        <taxon>Helotiales</taxon>
        <taxon>Sclerotiniaceae</taxon>
        <taxon>Botrytis</taxon>
    </lineage>
</organism>
<evidence type="ECO:0000313" key="3">
    <source>
        <dbReference type="Proteomes" id="UP000297229"/>
    </source>
</evidence>
<evidence type="ECO:0000259" key="1">
    <source>
        <dbReference type="PROSITE" id="PS50097"/>
    </source>
</evidence>
<comment type="caution">
    <text evidence="2">The sequence shown here is derived from an EMBL/GenBank/DDBJ whole genome shotgun (WGS) entry which is preliminary data.</text>
</comment>
<protein>
    <recommendedName>
        <fullName evidence="1">BTB domain-containing protein</fullName>
    </recommendedName>
</protein>
<sequence length="295" mass="34352">MSPAQDLRKVTRWLGSPIVRIYVGSSSQEFAVHKDLICYTSPHFRAAFTSGFQETNTGTIELPETNTEIFDLFMGWLYTRELSSSSLEIEEWETEAQRKVVEESTLGIGDSLERSEKNDHSEEDPLKSNEKIKKRIKALMDAIENETWKGEAETLFEDAIGKEFLDTLATQIDKRVNDKIHFSMRKILELYVFADMVQIPALKNCCIVKYEEFRRSIKNRCDGHDRDDFEKTLDSISYVWQNTMDSDLIRVYLLDSVSWRSEPSIRNGIIRKRDRGGPVNDLKRYFERVDEDFDS</sequence>
<dbReference type="Proteomes" id="UP000297229">
    <property type="component" value="Unassembled WGS sequence"/>
</dbReference>